<feature type="chain" id="PRO_5026281506" description="Alpha/beta-hydrolase" evidence="2">
    <location>
        <begin position="17"/>
        <end position="318"/>
    </location>
</feature>
<feature type="signal peptide" evidence="2">
    <location>
        <begin position="1"/>
        <end position="16"/>
    </location>
</feature>
<accession>A0A6G1I7W9</accession>
<proteinExistence type="predicted"/>
<evidence type="ECO:0000256" key="1">
    <source>
        <dbReference type="SAM" id="MobiDB-lite"/>
    </source>
</evidence>
<dbReference type="OrthoDB" id="3506780at2759"/>
<evidence type="ECO:0008006" key="5">
    <source>
        <dbReference type="Google" id="ProtNLM"/>
    </source>
</evidence>
<reference evidence="3" key="1">
    <citation type="journal article" date="2020" name="Stud. Mycol.">
        <title>101 Dothideomycetes genomes: a test case for predicting lifestyles and emergence of pathogens.</title>
        <authorList>
            <person name="Haridas S."/>
            <person name="Albert R."/>
            <person name="Binder M."/>
            <person name="Bloem J."/>
            <person name="Labutti K."/>
            <person name="Salamov A."/>
            <person name="Andreopoulos B."/>
            <person name="Baker S."/>
            <person name="Barry K."/>
            <person name="Bills G."/>
            <person name="Bluhm B."/>
            <person name="Cannon C."/>
            <person name="Castanera R."/>
            <person name="Culley D."/>
            <person name="Daum C."/>
            <person name="Ezra D."/>
            <person name="Gonzalez J."/>
            <person name="Henrissat B."/>
            <person name="Kuo A."/>
            <person name="Liang C."/>
            <person name="Lipzen A."/>
            <person name="Lutzoni F."/>
            <person name="Magnuson J."/>
            <person name="Mondo S."/>
            <person name="Nolan M."/>
            <person name="Ohm R."/>
            <person name="Pangilinan J."/>
            <person name="Park H.-J."/>
            <person name="Ramirez L."/>
            <person name="Alfaro M."/>
            <person name="Sun H."/>
            <person name="Tritt A."/>
            <person name="Yoshinaga Y."/>
            <person name="Zwiers L.-H."/>
            <person name="Turgeon B."/>
            <person name="Goodwin S."/>
            <person name="Spatafora J."/>
            <person name="Crous P."/>
            <person name="Grigoriev I."/>
        </authorList>
    </citation>
    <scope>NUCLEOTIDE SEQUENCE</scope>
    <source>
        <strain evidence="3">CBS 262.69</strain>
    </source>
</reference>
<organism evidence="3 4">
    <name type="scientific">Trichodelitschia bisporula</name>
    <dbReference type="NCBI Taxonomy" id="703511"/>
    <lineage>
        <taxon>Eukaryota</taxon>
        <taxon>Fungi</taxon>
        <taxon>Dikarya</taxon>
        <taxon>Ascomycota</taxon>
        <taxon>Pezizomycotina</taxon>
        <taxon>Dothideomycetes</taxon>
        <taxon>Dothideomycetes incertae sedis</taxon>
        <taxon>Phaeotrichales</taxon>
        <taxon>Phaeotrichaceae</taxon>
        <taxon>Trichodelitschia</taxon>
    </lineage>
</organism>
<keyword evidence="2" id="KW-0732">Signal</keyword>
<gene>
    <name evidence="3" type="ORF">EJ06DRAFT_503585</name>
</gene>
<evidence type="ECO:0000313" key="3">
    <source>
        <dbReference type="EMBL" id="KAF2404403.1"/>
    </source>
</evidence>
<evidence type="ECO:0000313" key="4">
    <source>
        <dbReference type="Proteomes" id="UP000799640"/>
    </source>
</evidence>
<dbReference type="SUPFAM" id="SSF53474">
    <property type="entry name" value="alpha/beta-Hydrolases"/>
    <property type="match status" value="1"/>
</dbReference>
<sequence length="318" mass="33559">MKSTFSILALAALGSAQKGNFPAKGDGDFAGGIFGISLTDLSGVMMKSGMDKFFGTGSESPKGAKQGTIQSTPGSGPYPAKWFTDPSLPRHVIYAPKTPPPVKMPVVAWGNGACGMDGTGFANFLLEIASHGYLVIADGPPGGGSGGQSKVQDMRDSFEWAIKGNAAKLGDIDTSKIAAAGQSCGGHEAYSVSYHDPRVKLTMLFNMGIYQDNKRYLLQELKAPVAYFLGGPKDTGYPNGEKDYPLLPKGLPAFKAVLDTGHLGTYWATNGGKSGKAAVAYLEWQFRGDAKSKAICLDPASPGSLVSDHWNVTYKNWT</sequence>
<protein>
    <recommendedName>
        <fullName evidence="5">Alpha/beta-hydrolase</fullName>
    </recommendedName>
</protein>
<dbReference type="PANTHER" id="PTHR33428:SF14">
    <property type="entry name" value="CARBOXYLESTERASE TYPE B DOMAIN-CONTAINING PROTEIN"/>
    <property type="match status" value="1"/>
</dbReference>
<dbReference type="PANTHER" id="PTHR33428">
    <property type="entry name" value="CHLOROPHYLLASE-2, CHLOROPLASTIC"/>
    <property type="match status" value="1"/>
</dbReference>
<name>A0A6G1I7W9_9PEZI</name>
<dbReference type="AlphaFoldDB" id="A0A6G1I7W9"/>
<dbReference type="EMBL" id="ML996688">
    <property type="protein sequence ID" value="KAF2404403.1"/>
    <property type="molecule type" value="Genomic_DNA"/>
</dbReference>
<evidence type="ECO:0000256" key="2">
    <source>
        <dbReference type="SAM" id="SignalP"/>
    </source>
</evidence>
<keyword evidence="4" id="KW-1185">Reference proteome</keyword>
<feature type="region of interest" description="Disordered" evidence="1">
    <location>
        <begin position="56"/>
        <end position="78"/>
    </location>
</feature>
<dbReference type="InterPro" id="IPR029058">
    <property type="entry name" value="AB_hydrolase_fold"/>
</dbReference>
<dbReference type="Proteomes" id="UP000799640">
    <property type="component" value="Unassembled WGS sequence"/>
</dbReference>
<dbReference type="Gene3D" id="3.40.50.1820">
    <property type="entry name" value="alpha/beta hydrolase"/>
    <property type="match status" value="1"/>
</dbReference>